<dbReference type="EMBL" id="UINC01168423">
    <property type="protein sequence ID" value="SVD71446.1"/>
    <property type="molecule type" value="Genomic_DNA"/>
</dbReference>
<feature type="non-terminal residue" evidence="1">
    <location>
        <position position="120"/>
    </location>
</feature>
<dbReference type="AlphaFoldDB" id="A0A382XJY7"/>
<protein>
    <submittedName>
        <fullName evidence="1">Uncharacterized protein</fullName>
    </submittedName>
</protein>
<gene>
    <name evidence="1" type="ORF">METZ01_LOCUS424300</name>
</gene>
<name>A0A382XJY7_9ZZZZ</name>
<reference evidence="1" key="1">
    <citation type="submission" date="2018-05" db="EMBL/GenBank/DDBJ databases">
        <authorList>
            <person name="Lanie J.A."/>
            <person name="Ng W.-L."/>
            <person name="Kazmierczak K.M."/>
            <person name="Andrzejewski T.M."/>
            <person name="Davidsen T.M."/>
            <person name="Wayne K.J."/>
            <person name="Tettelin H."/>
            <person name="Glass J.I."/>
            <person name="Rusch D."/>
            <person name="Podicherti R."/>
            <person name="Tsui H.-C.T."/>
            <person name="Winkler M.E."/>
        </authorList>
    </citation>
    <scope>NUCLEOTIDE SEQUENCE</scope>
</reference>
<evidence type="ECO:0000313" key="1">
    <source>
        <dbReference type="EMBL" id="SVD71446.1"/>
    </source>
</evidence>
<accession>A0A382XJY7</accession>
<proteinExistence type="predicted"/>
<feature type="non-terminal residue" evidence="1">
    <location>
        <position position="1"/>
    </location>
</feature>
<organism evidence="1">
    <name type="scientific">marine metagenome</name>
    <dbReference type="NCBI Taxonomy" id="408172"/>
    <lineage>
        <taxon>unclassified sequences</taxon>
        <taxon>metagenomes</taxon>
        <taxon>ecological metagenomes</taxon>
    </lineage>
</organism>
<sequence>VVNCFALLQILRRAVALVLVPLLLPLLGCQPPRFIPPLTEVQPSPQQNDNLTPLDIETYEVHMPPASDPDVSDASVGEVPVFTVTIGGAESLSADEMLKLMAESERAATAVTDLNVPPPG</sequence>